<protein>
    <submittedName>
        <fullName evidence="1">Uncharacterized protein</fullName>
    </submittedName>
</protein>
<sequence length="519" mass="56758">MDISTMPDITSPPQFYAPPTSYYPTLQQGIHPATSYATSITSGDKHNGYNAQTAYAISQTPMSAPIYPAGLHMPMYSMYPGYSSPHIQTMDLYTTRQPQGSLTGSTHSSVAYPSSSQQSLGLLYRSFGGIPKVGRYDRRTSNYKAGANSGNRYGNFSGRNSKPNEKPVETSSGRGSAQVLQPLNPNKAHIPADVPAKSSLPSCLPTTNVMESIVHSTVVDFPIPMAIAPPTGVTAFSLEESLKNPRKTTNVYIRGLAPDITDDILVKVASRFGKLTTAKAMMDSSTGMCKGFGFAQFETEREAIQCICGLAQYGYQTSFAKQSFALRLKELQDAQSTNVYFSNIPRFWDKAEFKQLLEGFPVVSIKVLRDGHGNNRGVGFARFTERSVAEDIIAKFNGQPIGEGAMAIQVRFSDTEAQKRLKQVTLKKRSWRAHEYHLLAAQRALEDYSMPKPLMYKPFMLSPEAVPYPGPETISGPEPLSDGEQKIVHWSPDSQLPSNQESSSETSSAGSNDSKDTDA</sequence>
<name>A0ACC3T991_LIPKO</name>
<accession>A0ACC3T991</accession>
<evidence type="ECO:0000313" key="1">
    <source>
        <dbReference type="EMBL" id="KAK9240285.1"/>
    </source>
</evidence>
<dbReference type="EMBL" id="MU971340">
    <property type="protein sequence ID" value="KAK9240285.1"/>
    <property type="molecule type" value="Genomic_DNA"/>
</dbReference>
<evidence type="ECO:0000313" key="2">
    <source>
        <dbReference type="Proteomes" id="UP001433508"/>
    </source>
</evidence>
<organism evidence="1 2">
    <name type="scientific">Lipomyces kononenkoae</name>
    <name type="common">Yeast</name>
    <dbReference type="NCBI Taxonomy" id="34357"/>
    <lineage>
        <taxon>Eukaryota</taxon>
        <taxon>Fungi</taxon>
        <taxon>Dikarya</taxon>
        <taxon>Ascomycota</taxon>
        <taxon>Saccharomycotina</taxon>
        <taxon>Lipomycetes</taxon>
        <taxon>Lipomycetales</taxon>
        <taxon>Lipomycetaceae</taxon>
        <taxon>Lipomyces</taxon>
    </lineage>
</organism>
<keyword evidence="2" id="KW-1185">Reference proteome</keyword>
<gene>
    <name evidence="1" type="ORF">V1525DRAFT_429974</name>
</gene>
<dbReference type="Proteomes" id="UP001433508">
    <property type="component" value="Unassembled WGS sequence"/>
</dbReference>
<reference evidence="2" key="1">
    <citation type="journal article" date="2024" name="Front. Bioeng. Biotechnol.">
        <title>Genome-scale model development and genomic sequencing of the oleaginous clade Lipomyces.</title>
        <authorList>
            <person name="Czajka J.J."/>
            <person name="Han Y."/>
            <person name="Kim J."/>
            <person name="Mondo S.J."/>
            <person name="Hofstad B.A."/>
            <person name="Robles A."/>
            <person name="Haridas S."/>
            <person name="Riley R."/>
            <person name="LaButti K."/>
            <person name="Pangilinan J."/>
            <person name="Andreopoulos W."/>
            <person name="Lipzen A."/>
            <person name="Yan J."/>
            <person name="Wang M."/>
            <person name="Ng V."/>
            <person name="Grigoriev I.V."/>
            <person name="Spatafora J.W."/>
            <person name="Magnuson J.K."/>
            <person name="Baker S.E."/>
            <person name="Pomraning K.R."/>
        </authorList>
    </citation>
    <scope>NUCLEOTIDE SEQUENCE [LARGE SCALE GENOMIC DNA]</scope>
    <source>
        <strain evidence="2">CBS 7786</strain>
    </source>
</reference>
<proteinExistence type="predicted"/>
<comment type="caution">
    <text evidence="1">The sequence shown here is derived from an EMBL/GenBank/DDBJ whole genome shotgun (WGS) entry which is preliminary data.</text>
</comment>